<dbReference type="InterPro" id="IPR001412">
    <property type="entry name" value="aa-tRNA-synth_I_CS"/>
</dbReference>
<dbReference type="InterPro" id="IPR024108">
    <property type="entry name" value="Tyr-tRNA-ligase_bac_2"/>
</dbReference>
<comment type="catalytic activity">
    <reaction evidence="9 10">
        <text>tRNA(Tyr) + L-tyrosine + ATP = L-tyrosyl-tRNA(Tyr) + AMP + diphosphate + H(+)</text>
        <dbReference type="Rhea" id="RHEA:10220"/>
        <dbReference type="Rhea" id="RHEA-COMP:9706"/>
        <dbReference type="Rhea" id="RHEA-COMP:9707"/>
        <dbReference type="ChEBI" id="CHEBI:15378"/>
        <dbReference type="ChEBI" id="CHEBI:30616"/>
        <dbReference type="ChEBI" id="CHEBI:33019"/>
        <dbReference type="ChEBI" id="CHEBI:58315"/>
        <dbReference type="ChEBI" id="CHEBI:78442"/>
        <dbReference type="ChEBI" id="CHEBI:78536"/>
        <dbReference type="ChEBI" id="CHEBI:456215"/>
        <dbReference type="EC" id="6.1.1.1"/>
    </reaction>
</comment>
<evidence type="ECO:0000256" key="9">
    <source>
        <dbReference type="ARBA" id="ARBA00048248"/>
    </source>
</evidence>
<feature type="short sequence motif" description="'KMSKS' region" evidence="10">
    <location>
        <begin position="227"/>
        <end position="231"/>
    </location>
</feature>
<sequence>MNQSENQIDQILKRGVAEVIVEEDFKKLLLSGRKLRLKEGFDPSSPDIHLGHMVALRKLRQLQDLGHQVVLIVGDWTAQIGDPSGASVTRPMLSAEQVKANAKTYLEQFFKIVDKDKTEVRWQSEWYGNFKLEDVVRLSSKFTVAQMLARDDFAKRYAAGKPISVTELLYPMLQAYDSVMVKSDVEFGGTDQKFNLLVGRELQEMVGQKPQQVLMVPILVGTDGVHKMSKSLGNYIGVAEDPSEIFGKCMSIPDELILQYFELVTDIPDQEIADFKAQMENGQVNPMILKKRLASELLTQLYNATAAQEADARFTRVVQRGEIPEDMPECRLENGQNTGVIDFIILSGLAKSKSEARRLLEQGAVEINSEKISDQNTPVKCGDIIKAGKRRYSKAI</sequence>
<evidence type="ECO:0000256" key="5">
    <source>
        <dbReference type="ARBA" id="ARBA00022840"/>
    </source>
</evidence>
<keyword evidence="2 10" id="KW-0963">Cytoplasm</keyword>
<dbReference type="InterPro" id="IPR002307">
    <property type="entry name" value="Tyr-tRNA-ligase"/>
</dbReference>
<gene>
    <name evidence="10" type="primary">tyrS</name>
    <name evidence="13" type="ORF">Dm11a5_0543</name>
</gene>
<keyword evidence="5 10" id="KW-0067">ATP-binding</keyword>
<evidence type="ECO:0000256" key="6">
    <source>
        <dbReference type="ARBA" id="ARBA00022884"/>
    </source>
</evidence>
<dbReference type="RefSeq" id="WP_011309115.1">
    <property type="nucleotide sequence ID" value="NZ_AP024514.1"/>
</dbReference>
<dbReference type="SMART" id="SM00363">
    <property type="entry name" value="S4"/>
    <property type="match status" value="1"/>
</dbReference>
<keyword evidence="8 10" id="KW-0030">Aminoacyl-tRNA synthetase</keyword>
<evidence type="ECO:0000313" key="13">
    <source>
        <dbReference type="EMBL" id="AMU86369.1"/>
    </source>
</evidence>
<dbReference type="InterPro" id="IPR002942">
    <property type="entry name" value="S4_RNA-bd"/>
</dbReference>
<dbReference type="PANTHER" id="PTHR11766">
    <property type="entry name" value="TYROSYL-TRNA SYNTHETASE"/>
    <property type="match status" value="1"/>
</dbReference>
<dbReference type="PRINTS" id="PR01040">
    <property type="entry name" value="TRNASYNTHTYR"/>
</dbReference>
<feature type="binding site" evidence="10">
    <location>
        <position position="230"/>
    </location>
    <ligand>
        <name>ATP</name>
        <dbReference type="ChEBI" id="CHEBI:30616"/>
    </ligand>
</feature>
<dbReference type="GO" id="GO:0006437">
    <property type="term" value="P:tyrosyl-tRNA aminoacylation"/>
    <property type="evidence" value="ECO:0007669"/>
    <property type="project" value="UniProtKB-UniRule"/>
</dbReference>
<dbReference type="Gene3D" id="3.10.290.10">
    <property type="entry name" value="RNA-binding S4 domain"/>
    <property type="match status" value="1"/>
</dbReference>
<evidence type="ECO:0000256" key="8">
    <source>
        <dbReference type="ARBA" id="ARBA00023146"/>
    </source>
</evidence>
<dbReference type="PANTHER" id="PTHR11766:SF1">
    <property type="entry name" value="TYROSINE--TRNA LIGASE"/>
    <property type="match status" value="1"/>
</dbReference>
<dbReference type="EMBL" id="CP011127">
    <property type="protein sequence ID" value="AMU86369.1"/>
    <property type="molecule type" value="Genomic_DNA"/>
</dbReference>
<dbReference type="EC" id="6.1.1.1" evidence="10"/>
<dbReference type="PROSITE" id="PS00178">
    <property type="entry name" value="AA_TRNA_LIGASE_I"/>
    <property type="match status" value="1"/>
</dbReference>
<dbReference type="NCBIfam" id="TIGR00234">
    <property type="entry name" value="tyrS"/>
    <property type="match status" value="1"/>
</dbReference>
<dbReference type="PROSITE" id="PS50889">
    <property type="entry name" value="S4"/>
    <property type="match status" value="1"/>
</dbReference>
<evidence type="ECO:0000259" key="12">
    <source>
        <dbReference type="SMART" id="SM00363"/>
    </source>
</evidence>
<dbReference type="InterPro" id="IPR002305">
    <property type="entry name" value="aa-tRNA-synth_Ic"/>
</dbReference>
<organism evidence="13">
    <name type="scientific">Dehalococcoides mccartyi</name>
    <dbReference type="NCBI Taxonomy" id="61435"/>
    <lineage>
        <taxon>Bacteria</taxon>
        <taxon>Bacillati</taxon>
        <taxon>Chloroflexota</taxon>
        <taxon>Dehalococcoidia</taxon>
        <taxon>Dehalococcoidales</taxon>
        <taxon>Dehalococcoidaceae</taxon>
        <taxon>Dehalococcoides</taxon>
    </lineage>
</organism>
<dbReference type="PATRIC" id="fig|61435.13.peg.571"/>
<dbReference type="SUPFAM" id="SSF55174">
    <property type="entry name" value="Alpha-L RNA-binding motif"/>
    <property type="match status" value="1"/>
</dbReference>
<proteinExistence type="inferred from homology"/>
<evidence type="ECO:0000256" key="7">
    <source>
        <dbReference type="ARBA" id="ARBA00022917"/>
    </source>
</evidence>
<dbReference type="HAMAP" id="MF_02007">
    <property type="entry name" value="Tyr_tRNA_synth_type2"/>
    <property type="match status" value="1"/>
</dbReference>
<reference evidence="13" key="1">
    <citation type="submission" date="2015-03" db="EMBL/GenBank/DDBJ databases">
        <title>Genomic characterization of Dehalococcoides mccartyi strain 11a5, an unusal plasmid-containing chloroethene dechlorinator.</title>
        <authorList>
            <person name="Zhao S."/>
            <person name="Ding C."/>
            <person name="He J."/>
        </authorList>
    </citation>
    <scope>NUCLEOTIDE SEQUENCE [LARGE SCALE GENOMIC DNA]</scope>
    <source>
        <strain evidence="13">11a5</strain>
    </source>
</reference>
<evidence type="ECO:0000256" key="10">
    <source>
        <dbReference type="HAMAP-Rule" id="MF_02007"/>
    </source>
</evidence>
<evidence type="ECO:0000256" key="11">
    <source>
        <dbReference type="PROSITE-ProRule" id="PRU00182"/>
    </source>
</evidence>
<dbReference type="Pfam" id="PF22421">
    <property type="entry name" value="SYY_C-terminal"/>
    <property type="match status" value="1"/>
</dbReference>
<feature type="short sequence motif" description="'HIGH' region" evidence="10">
    <location>
        <begin position="43"/>
        <end position="52"/>
    </location>
</feature>
<dbReference type="GO" id="GO:0004831">
    <property type="term" value="F:tyrosine-tRNA ligase activity"/>
    <property type="evidence" value="ECO:0007669"/>
    <property type="project" value="UniProtKB-UniRule"/>
</dbReference>
<dbReference type="Pfam" id="PF00579">
    <property type="entry name" value="tRNA-synt_1b"/>
    <property type="match status" value="1"/>
</dbReference>
<protein>
    <recommendedName>
        <fullName evidence="10">Tyrosine--tRNA ligase</fullName>
        <ecNumber evidence="10">6.1.1.1</ecNumber>
    </recommendedName>
    <alternativeName>
        <fullName evidence="10">Tyrosyl-tRNA synthetase</fullName>
        <shortName evidence="10">TyrRS</shortName>
    </alternativeName>
</protein>
<comment type="function">
    <text evidence="10">Catalyzes the attachment of tyrosine to tRNA(Tyr) in a two-step reaction: tyrosine is first activated by ATP to form Tyr-AMP and then transferred to the acceptor end of tRNA(Tyr).</text>
</comment>
<dbReference type="SUPFAM" id="SSF52374">
    <property type="entry name" value="Nucleotidylyl transferase"/>
    <property type="match status" value="1"/>
</dbReference>
<keyword evidence="4 10" id="KW-0547">Nucleotide-binding</keyword>
<name>A0A142V9P4_9CHLR</name>
<dbReference type="CDD" id="cd00165">
    <property type="entry name" value="S4"/>
    <property type="match status" value="1"/>
</dbReference>
<dbReference type="InterPro" id="IPR054608">
    <property type="entry name" value="SYY-like_C"/>
</dbReference>
<dbReference type="OrthoDB" id="9804243at2"/>
<comment type="subcellular location">
    <subcellularLocation>
        <location evidence="10">Cytoplasm</location>
    </subcellularLocation>
</comment>
<evidence type="ECO:0000256" key="4">
    <source>
        <dbReference type="ARBA" id="ARBA00022741"/>
    </source>
</evidence>
<evidence type="ECO:0000256" key="2">
    <source>
        <dbReference type="ARBA" id="ARBA00022490"/>
    </source>
</evidence>
<dbReference type="SMR" id="A0A142V9P4"/>
<evidence type="ECO:0000256" key="1">
    <source>
        <dbReference type="ARBA" id="ARBA00011738"/>
    </source>
</evidence>
<dbReference type="FunFam" id="3.40.50.620:FF:000061">
    <property type="entry name" value="Tyrosine--tRNA ligase"/>
    <property type="match status" value="1"/>
</dbReference>
<dbReference type="InterPro" id="IPR014729">
    <property type="entry name" value="Rossmann-like_a/b/a_fold"/>
</dbReference>
<dbReference type="Proteomes" id="UP000076394">
    <property type="component" value="Chromosome"/>
</dbReference>
<feature type="domain" description="RNA-binding S4" evidence="12">
    <location>
        <begin position="339"/>
        <end position="394"/>
    </location>
</feature>
<keyword evidence="7 10" id="KW-0648">Protein biosynthesis</keyword>
<evidence type="ECO:0000256" key="3">
    <source>
        <dbReference type="ARBA" id="ARBA00022598"/>
    </source>
</evidence>
<dbReference type="Gene3D" id="1.10.240.10">
    <property type="entry name" value="Tyrosyl-Transfer RNA Synthetase"/>
    <property type="match status" value="1"/>
</dbReference>
<dbReference type="Gene3D" id="3.40.50.620">
    <property type="entry name" value="HUPs"/>
    <property type="match status" value="1"/>
</dbReference>
<dbReference type="CDD" id="cd00805">
    <property type="entry name" value="TyrRS_core"/>
    <property type="match status" value="1"/>
</dbReference>
<dbReference type="AlphaFoldDB" id="A0A142V9P4"/>
<dbReference type="GO" id="GO:0005829">
    <property type="term" value="C:cytosol"/>
    <property type="evidence" value="ECO:0007669"/>
    <property type="project" value="TreeGrafter"/>
</dbReference>
<dbReference type="OMA" id="YMMAKDS"/>
<accession>A0A142V9P4</accession>
<dbReference type="GO" id="GO:0005524">
    <property type="term" value="F:ATP binding"/>
    <property type="evidence" value="ECO:0007669"/>
    <property type="project" value="UniProtKB-UniRule"/>
</dbReference>
<keyword evidence="6 11" id="KW-0694">RNA-binding</keyword>
<dbReference type="GO" id="GO:0003723">
    <property type="term" value="F:RNA binding"/>
    <property type="evidence" value="ECO:0007669"/>
    <property type="project" value="UniProtKB-KW"/>
</dbReference>
<comment type="subunit">
    <text evidence="1 10">Homodimer.</text>
</comment>
<dbReference type="InterPro" id="IPR024088">
    <property type="entry name" value="Tyr-tRNA-ligase_bac-type"/>
</dbReference>
<dbReference type="InterPro" id="IPR036986">
    <property type="entry name" value="S4_RNA-bd_sf"/>
</dbReference>
<keyword evidence="3 10" id="KW-0436">Ligase</keyword>
<comment type="similarity">
    <text evidence="10">Belongs to the class-I aminoacyl-tRNA synthetase family. TyrS type 2 subfamily.</text>
</comment>